<reference evidence="2" key="1">
    <citation type="submission" date="2025-08" db="UniProtKB">
        <authorList>
            <consortium name="Ensembl"/>
        </authorList>
    </citation>
    <scope>IDENTIFICATION</scope>
</reference>
<dbReference type="Ensembl" id="ENSCCRT00000045814.2">
    <property type="protein sequence ID" value="ENSCCRP00000042273.2"/>
    <property type="gene ID" value="ENSCCRG00000022537.2"/>
</dbReference>
<organism evidence="2 3">
    <name type="scientific">Cyprinus carpio carpio</name>
    <dbReference type="NCBI Taxonomy" id="630221"/>
    <lineage>
        <taxon>Eukaryota</taxon>
        <taxon>Metazoa</taxon>
        <taxon>Chordata</taxon>
        <taxon>Craniata</taxon>
        <taxon>Vertebrata</taxon>
        <taxon>Euteleostomi</taxon>
        <taxon>Actinopterygii</taxon>
        <taxon>Neopterygii</taxon>
        <taxon>Teleostei</taxon>
        <taxon>Ostariophysi</taxon>
        <taxon>Cypriniformes</taxon>
        <taxon>Cyprinidae</taxon>
        <taxon>Cyprininae</taxon>
        <taxon>Cyprinus</taxon>
    </lineage>
</organism>
<dbReference type="OMA" id="ETCSHAV"/>
<keyword evidence="3" id="KW-1185">Reference proteome</keyword>
<dbReference type="PROSITE" id="PS50804">
    <property type="entry name" value="SCAN_BOX"/>
    <property type="match status" value="1"/>
</dbReference>
<dbReference type="PANTHER" id="PTHR46888">
    <property type="entry name" value="ZINC KNUCKLE DOMAINCONTAINING PROTEIN-RELATED"/>
    <property type="match status" value="1"/>
</dbReference>
<dbReference type="Pfam" id="PF02023">
    <property type="entry name" value="SCAN"/>
    <property type="match status" value="1"/>
</dbReference>
<dbReference type="AlphaFoldDB" id="A0A8C1C2F4"/>
<reference evidence="2" key="2">
    <citation type="submission" date="2025-09" db="UniProtKB">
        <authorList>
            <consortium name="Ensembl"/>
        </authorList>
    </citation>
    <scope>IDENTIFICATION</scope>
</reference>
<dbReference type="InterPro" id="IPR038269">
    <property type="entry name" value="SCAN_sf"/>
</dbReference>
<evidence type="ECO:0000313" key="3">
    <source>
        <dbReference type="Proteomes" id="UP001108240"/>
    </source>
</evidence>
<dbReference type="Proteomes" id="UP001108240">
    <property type="component" value="Unplaced"/>
</dbReference>
<dbReference type="InterPro" id="IPR003309">
    <property type="entry name" value="SCAN_dom"/>
</dbReference>
<evidence type="ECO:0000259" key="1">
    <source>
        <dbReference type="PROSITE" id="PS50804"/>
    </source>
</evidence>
<dbReference type="PANTHER" id="PTHR46888:SF1">
    <property type="entry name" value="RIBONUCLEASE H"/>
    <property type="match status" value="1"/>
</dbReference>
<feature type="domain" description="SCAN box" evidence="1">
    <location>
        <begin position="39"/>
        <end position="115"/>
    </location>
</feature>
<dbReference type="GeneTree" id="ENSGT00940000159113"/>
<evidence type="ECO:0000313" key="2">
    <source>
        <dbReference type="Ensembl" id="ENSCCRP00000042273.2"/>
    </source>
</evidence>
<protein>
    <recommendedName>
        <fullName evidence="1">SCAN box domain-containing protein</fullName>
    </recommendedName>
</protein>
<dbReference type="Gene3D" id="1.10.4020.10">
    <property type="entry name" value="DNA breaking-rejoining enzymes"/>
    <property type="match status" value="1"/>
</dbReference>
<proteinExistence type="predicted"/>
<name>A0A8C1C2F4_CYPCA</name>
<accession>A0A8C1C2F4</accession>
<dbReference type="SUPFAM" id="SSF47353">
    <property type="entry name" value="Retrovirus capsid dimerization domain-like"/>
    <property type="match status" value="1"/>
</dbReference>
<sequence>LTGKARAAYVAMDSDDAINYDDVKQAILDQFEINNEMYRQRFRSYSAQEDETPRELQVRLKDLYEKWMTPKHRTKEEIGDQIVLEQFLKLLSLDTRTWVKQNNPTSSKQVAEMAEAFMAARRSLNQPRRWRNYNSRCCSWGIQCRGQDTWGSRIR</sequence>
<dbReference type="SMART" id="SM00431">
    <property type="entry name" value="SCAN"/>
    <property type="match status" value="1"/>
</dbReference>